<evidence type="ECO:0000256" key="4">
    <source>
        <dbReference type="ARBA" id="ARBA00022559"/>
    </source>
</evidence>
<name>A0A0K2TE80_LEPSM</name>
<dbReference type="InterPro" id="IPR015915">
    <property type="entry name" value="Kelch-typ_b-propeller"/>
</dbReference>
<organism evidence="8">
    <name type="scientific">Lepeophtheirus salmonis</name>
    <name type="common">Salmon louse</name>
    <name type="synonym">Caligus salmonis</name>
    <dbReference type="NCBI Taxonomy" id="72036"/>
    <lineage>
        <taxon>Eukaryota</taxon>
        <taxon>Metazoa</taxon>
        <taxon>Ecdysozoa</taxon>
        <taxon>Arthropoda</taxon>
        <taxon>Crustacea</taxon>
        <taxon>Multicrustacea</taxon>
        <taxon>Hexanauplia</taxon>
        <taxon>Copepoda</taxon>
        <taxon>Siphonostomatoida</taxon>
        <taxon>Caligidae</taxon>
        <taxon>Lepeophtheirus</taxon>
    </lineage>
</organism>
<evidence type="ECO:0000256" key="6">
    <source>
        <dbReference type="ARBA" id="ARBA00023180"/>
    </source>
</evidence>
<dbReference type="GO" id="GO:0004601">
    <property type="term" value="F:peroxidase activity"/>
    <property type="evidence" value="ECO:0007669"/>
    <property type="project" value="UniProtKB-KW"/>
</dbReference>
<dbReference type="InterPro" id="IPR011043">
    <property type="entry name" value="Gal_Oxase/kelch_b-propeller"/>
</dbReference>
<dbReference type="Pfam" id="PF03098">
    <property type="entry name" value="An_peroxidase"/>
    <property type="match status" value="1"/>
</dbReference>
<evidence type="ECO:0000313" key="8">
    <source>
        <dbReference type="EMBL" id="CDW24333.1"/>
    </source>
</evidence>
<dbReference type="PRINTS" id="PR00457">
    <property type="entry name" value="ANPEROXIDASE"/>
</dbReference>
<dbReference type="GO" id="GO:0046872">
    <property type="term" value="F:metal ion binding"/>
    <property type="evidence" value="ECO:0007669"/>
    <property type="project" value="UniProtKB-KW"/>
</dbReference>
<keyword evidence="7" id="KW-0479">Metal-binding</keyword>
<evidence type="ECO:0000256" key="3">
    <source>
        <dbReference type="ARBA" id="ARBA00022525"/>
    </source>
</evidence>
<dbReference type="AlphaFoldDB" id="A0A0K2TE80"/>
<dbReference type="EMBL" id="HACA01006972">
    <property type="protein sequence ID" value="CDW24333.1"/>
    <property type="molecule type" value="Transcribed_RNA"/>
</dbReference>
<dbReference type="GO" id="GO:0005576">
    <property type="term" value="C:extracellular region"/>
    <property type="evidence" value="ECO:0007669"/>
    <property type="project" value="UniProtKB-SubCell"/>
</dbReference>
<keyword evidence="4" id="KW-0560">Oxidoreductase</keyword>
<dbReference type="FunFam" id="1.10.640.10:FF:000003">
    <property type="entry name" value="chorion peroxidase"/>
    <property type="match status" value="1"/>
</dbReference>
<keyword evidence="3" id="KW-0964">Secreted</keyword>
<dbReference type="OrthoDB" id="823504at2759"/>
<feature type="non-terminal residue" evidence="8">
    <location>
        <position position="1"/>
    </location>
</feature>
<sequence>PILPIGYPCEIFRSIVKDHTFKLGPLQIGSCRPEKNCSIYENARYRSMDGKCNNIHHDKSLWGSRGSEFIRLAKRTKLFRINYPPKFYFVSKERLLPNAREISSKLNAGNDEVHKKLTTMVMQIGQLIDHDLTLTEETNTCSEHECPSKKDIDCCDFINFNTFILNNVPKGCMPILVPEDDEFYSKQNPKVRCLDFKISLTAPSCRTNLDFSSATVNEPFNSVTSFLDASMLYGSDEKMARDLRLLKRGYMQTNKKLGEKYLPFEKDICPEVIPTMFSTGDERVNENPGLQSLHTLFMREHNRIAKEFLLRQPNWNDEKLYQETRRLVIAEWQNVVYGEFLPLVLGSKFVEDDDKMNINVNSDYDPDVDANILTAFSTAAFRFGHSLITNIMHTYENGKQKDTISIAQVFFNTTMVRRKQIDQILEGMSIQPTHVVNSKIADSVRNFLFKKKGESFGSDLVSRNIQRGRDHELAPYNSYRKLCGLSPLPSTFAHSPPVEFTWETWKIFGELYTEPEDIELFPGGMSEIPARGALVGPTFRCLIAEQFRRVRSGDRYFFTHKNVDDTSGYCHEERRNIRQRKLFDIICDNTDISNMRSRNVFIIGSQFNQVQCSSSSKLDLSTNCVDDDFEQEDLTTSNQVALLVGGYNGTHTLNIVETYSSKGTCQHRLPDFPRRIYNVNLQYLGVGRILACGGRSLSFGGSRECWKMDIDTKTWDLVPNLTLEFPRWLCSSIMYRGNWILSGGHFSPRSSETLRVSSHNVHDWRWSRGPSLPDEGRKQHCAVVIDDNMYIFGGFGSGMLVSTYNFKTKSWRSMNHTLLYYRFKHQCVTLTTENDVLVLGGPHGSIYNVNTEELYLTPKSVFTHNFGTVLRLGERIFAFGGDEFSRTVEEYHVSKNRFHVAPYSLLYKRSRFGAVAVPAFYFDSLPGGCKG</sequence>
<dbReference type="GO" id="GO:0020037">
    <property type="term" value="F:heme binding"/>
    <property type="evidence" value="ECO:0007669"/>
    <property type="project" value="InterPro"/>
</dbReference>
<dbReference type="SUPFAM" id="SSF50965">
    <property type="entry name" value="Galactose oxidase, central domain"/>
    <property type="match status" value="1"/>
</dbReference>
<dbReference type="Gene3D" id="2.120.10.80">
    <property type="entry name" value="Kelch-type beta propeller"/>
    <property type="match status" value="1"/>
</dbReference>
<dbReference type="CDD" id="cd09823">
    <property type="entry name" value="peroxinectin_like"/>
    <property type="match status" value="1"/>
</dbReference>
<dbReference type="InterPro" id="IPR019791">
    <property type="entry name" value="Haem_peroxidase_animal"/>
</dbReference>
<keyword evidence="5" id="KW-0732">Signal</keyword>
<dbReference type="GO" id="GO:0006979">
    <property type="term" value="P:response to oxidative stress"/>
    <property type="evidence" value="ECO:0007669"/>
    <property type="project" value="InterPro"/>
</dbReference>
<feature type="binding site" description="axial binding residue" evidence="7">
    <location>
        <position position="385"/>
    </location>
    <ligand>
        <name>heme b</name>
        <dbReference type="ChEBI" id="CHEBI:60344"/>
    </ligand>
    <ligandPart>
        <name>Fe</name>
        <dbReference type="ChEBI" id="CHEBI:18248"/>
    </ligandPart>
</feature>
<dbReference type="InterPro" id="IPR037120">
    <property type="entry name" value="Haem_peroxidase_sf_animal"/>
</dbReference>
<reference evidence="8" key="1">
    <citation type="submission" date="2014-05" db="EMBL/GenBank/DDBJ databases">
        <authorList>
            <person name="Chronopoulou M."/>
        </authorList>
    </citation>
    <scope>NUCLEOTIDE SEQUENCE</scope>
    <source>
        <tissue evidence="8">Whole organism</tissue>
    </source>
</reference>
<evidence type="ECO:0000256" key="7">
    <source>
        <dbReference type="PIRSR" id="PIRSR619791-2"/>
    </source>
</evidence>
<dbReference type="Gene3D" id="1.10.640.10">
    <property type="entry name" value="Haem peroxidase domain superfamily, animal type"/>
    <property type="match status" value="1"/>
</dbReference>
<dbReference type="InterPro" id="IPR010255">
    <property type="entry name" value="Haem_peroxidase_sf"/>
</dbReference>
<evidence type="ECO:0000256" key="1">
    <source>
        <dbReference type="ARBA" id="ARBA00004613"/>
    </source>
</evidence>
<comment type="subcellular location">
    <subcellularLocation>
        <location evidence="1">Secreted</location>
    </subcellularLocation>
</comment>
<evidence type="ECO:0000256" key="2">
    <source>
        <dbReference type="ARBA" id="ARBA00022441"/>
    </source>
</evidence>
<dbReference type="SMART" id="SM00612">
    <property type="entry name" value="Kelch"/>
    <property type="match status" value="2"/>
</dbReference>
<evidence type="ECO:0000256" key="5">
    <source>
        <dbReference type="ARBA" id="ARBA00022729"/>
    </source>
</evidence>
<keyword evidence="7" id="KW-0349">Heme</keyword>
<dbReference type="SUPFAM" id="SSF48113">
    <property type="entry name" value="Heme-dependent peroxidases"/>
    <property type="match status" value="1"/>
</dbReference>
<keyword evidence="6" id="KW-0325">Glycoprotein</keyword>
<dbReference type="PROSITE" id="PS50292">
    <property type="entry name" value="PEROXIDASE_3"/>
    <property type="match status" value="1"/>
</dbReference>
<keyword evidence="7" id="KW-0408">Iron</keyword>
<dbReference type="InterPro" id="IPR006652">
    <property type="entry name" value="Kelch_1"/>
</dbReference>
<protein>
    <submittedName>
        <fullName evidence="8">Uncharacterized protein</fullName>
    </submittedName>
</protein>
<keyword evidence="4" id="KW-0575">Peroxidase</keyword>
<proteinExistence type="predicted"/>
<dbReference type="PANTHER" id="PTHR11475">
    <property type="entry name" value="OXIDASE/PEROXIDASE"/>
    <property type="match status" value="1"/>
</dbReference>
<dbReference type="PANTHER" id="PTHR11475:SF4">
    <property type="entry name" value="CHORION PEROXIDASE"/>
    <property type="match status" value="1"/>
</dbReference>
<keyword evidence="2" id="KW-0880">Kelch repeat</keyword>
<accession>A0A0K2TE80</accession>